<evidence type="ECO:0000313" key="6">
    <source>
        <dbReference type="EMBL" id="TWS24786.1"/>
    </source>
</evidence>
<feature type="domain" description="EAL" evidence="4">
    <location>
        <begin position="634"/>
        <end position="884"/>
    </location>
</feature>
<dbReference type="Gene3D" id="3.30.450.20">
    <property type="entry name" value="PAS domain"/>
    <property type="match status" value="3"/>
</dbReference>
<dbReference type="Pfam" id="PF13426">
    <property type="entry name" value="PAS_9"/>
    <property type="match status" value="1"/>
</dbReference>
<evidence type="ECO:0000259" key="3">
    <source>
        <dbReference type="PROSITE" id="PS50113"/>
    </source>
</evidence>
<dbReference type="InterPro" id="IPR000014">
    <property type="entry name" value="PAS"/>
</dbReference>
<feature type="region of interest" description="Disordered" evidence="1">
    <location>
        <begin position="1"/>
        <end position="57"/>
    </location>
</feature>
<comment type="caution">
    <text evidence="6">The sequence shown here is derived from an EMBL/GenBank/DDBJ whole genome shotgun (WGS) entry which is preliminary data.</text>
</comment>
<sequence length="997" mass="109385">MLPRAARRVPRGGRHRHRPPARRAARAAHPAGDRTDPTRGPPVDVTTPSPDERPEGGSIVGDIARWFIERSLDGFYVHDEDGRIVVVNDAACTSTGYTRAELLRMNALDIVQVTVGEARHNWELALSGTRLVIPAMHRRKDGSTFPVEAHLYFHVIDGRRYIAGLTRDISERVASVRAMSEAQRRLQERATESASHSERVSDLLQAVIDAAPDLVYIKDRQGHYQYINSAVAELAGISPALAIGADDTVVFPAIADILMATDREIMESGIGRDVEEYPEVDGERRIYMSNKAPYRNAAGEVIGLIGISRDVTADRRDQARLRRAEQRWQFAIEGAGDGMWDWDVTTDELFYSQRWKSMLGYAAEDVGSSVSDWADRVHPDDYEASWNSIQRIINGEAEEFSFEHRMRTKDGGWRWVQSRGRAMEAGPDGRPTRLIGTHTDITDRRLAESEIRELNRRLRWRADHDDLTGLLGRAGFIERATEVVELRRDDGAELAVLWIDLDSFKRINDSLGHKVGDQVLQIVARRLQAASLPSDLVARLGGDEFVVLRPRVDAAHATTEWAERVRSTMADPVEVDGLHLTVTCSIGIVESLAAADGITQLLIDGDLALFQAKRDGRNRVVAHSAGLRAPQQERVALVTHVRSMIESGRIVVRYQPVLDLTTGAMVGAEALTRIPGPSGQELTPADFLPHLEALGMIPDLARLVLDRACTDFAAAPGLGWVSVNLASEDLADPRLPHDVESTLRRTGLDPSRLILEINERVVPERHVLAATHRLIDLGTRIALDDFGTGWSSLAQLRDLDLALVKIDRSVVVASTGHEYARLEAMLDAAVAMARALDLDVIAEGIECPAESEALAAAGAHFAQGFLWSHPVDIDELRRWAAGDGATLGAMTQPGDDAPTPAPESVPPVPEPIDAEIVDVVPPGPAAPSYEDVTGYTAAGVPTFDHIRDKIERRTTTALGAEELAHGTAAGQDAERAFAEREKAAKARLEEIRRSMGS</sequence>
<dbReference type="CDD" id="cd01949">
    <property type="entry name" value="GGDEF"/>
    <property type="match status" value="1"/>
</dbReference>
<dbReference type="InterPro" id="IPR013656">
    <property type="entry name" value="PAS_4"/>
</dbReference>
<dbReference type="SUPFAM" id="SSF55073">
    <property type="entry name" value="Nucleotide cyclase"/>
    <property type="match status" value="1"/>
</dbReference>
<dbReference type="InterPro" id="IPR029787">
    <property type="entry name" value="Nucleotide_cyclase"/>
</dbReference>
<dbReference type="InterPro" id="IPR035919">
    <property type="entry name" value="EAL_sf"/>
</dbReference>
<dbReference type="SMART" id="SM00091">
    <property type="entry name" value="PAS"/>
    <property type="match status" value="3"/>
</dbReference>
<dbReference type="PROSITE" id="PS50112">
    <property type="entry name" value="PAS"/>
    <property type="match status" value="3"/>
</dbReference>
<dbReference type="InterPro" id="IPR001610">
    <property type="entry name" value="PAC"/>
</dbReference>
<dbReference type="InterPro" id="IPR043128">
    <property type="entry name" value="Rev_trsase/Diguanyl_cyclase"/>
</dbReference>
<dbReference type="SMART" id="SM00267">
    <property type="entry name" value="GGDEF"/>
    <property type="match status" value="1"/>
</dbReference>
<name>A0A5C5RP55_9ACTN</name>
<reference evidence="6 7" key="1">
    <citation type="submission" date="2019-08" db="EMBL/GenBank/DDBJ databases">
        <title>Tsukamurella conjunctivitidis sp. nov., Tsukamurella assacharolytica sp. nov. and Tsukamurella sputae sp. nov. isolated from patients with conjunctivitis, bacteraemia (lymphoma) and respiratory infection (sputum) in Hong Kong.</title>
        <authorList>
            <person name="Fok K.M.N."/>
            <person name="Fong J.Y.H."/>
        </authorList>
    </citation>
    <scope>NUCLEOTIDE SEQUENCE [LARGE SCALE GENOMIC DNA]</scope>
    <source>
        <strain evidence="6 7">HKU70</strain>
    </source>
</reference>
<dbReference type="PANTHER" id="PTHR44757">
    <property type="entry name" value="DIGUANYLATE CYCLASE DGCP"/>
    <property type="match status" value="1"/>
</dbReference>
<dbReference type="InterPro" id="IPR052155">
    <property type="entry name" value="Biofilm_reg_signaling"/>
</dbReference>
<feature type="domain" description="GGDEF" evidence="5">
    <location>
        <begin position="492"/>
        <end position="625"/>
    </location>
</feature>
<evidence type="ECO:0000259" key="4">
    <source>
        <dbReference type="PROSITE" id="PS50883"/>
    </source>
</evidence>
<dbReference type="SMART" id="SM00086">
    <property type="entry name" value="PAC"/>
    <property type="match status" value="3"/>
</dbReference>
<dbReference type="Gene3D" id="3.30.70.270">
    <property type="match status" value="1"/>
</dbReference>
<accession>A0A5C5RP55</accession>
<evidence type="ECO:0000256" key="1">
    <source>
        <dbReference type="SAM" id="MobiDB-lite"/>
    </source>
</evidence>
<organism evidence="6 7">
    <name type="scientific">Tsukamurella sputi</name>
    <dbReference type="NCBI Taxonomy" id="2591848"/>
    <lineage>
        <taxon>Bacteria</taxon>
        <taxon>Bacillati</taxon>
        <taxon>Actinomycetota</taxon>
        <taxon>Actinomycetes</taxon>
        <taxon>Mycobacteriales</taxon>
        <taxon>Tsukamurellaceae</taxon>
        <taxon>Tsukamurella</taxon>
    </lineage>
</organism>
<dbReference type="PROSITE" id="PS50113">
    <property type="entry name" value="PAC"/>
    <property type="match status" value="2"/>
</dbReference>
<dbReference type="InterPro" id="IPR000700">
    <property type="entry name" value="PAS-assoc_C"/>
</dbReference>
<evidence type="ECO:0000259" key="2">
    <source>
        <dbReference type="PROSITE" id="PS50112"/>
    </source>
</evidence>
<dbReference type="PROSITE" id="PS50883">
    <property type="entry name" value="EAL"/>
    <property type="match status" value="1"/>
</dbReference>
<dbReference type="EMBL" id="VIGV01000002">
    <property type="protein sequence ID" value="TWS24786.1"/>
    <property type="molecule type" value="Genomic_DNA"/>
</dbReference>
<dbReference type="NCBIfam" id="TIGR00254">
    <property type="entry name" value="GGDEF"/>
    <property type="match status" value="1"/>
</dbReference>
<evidence type="ECO:0000259" key="5">
    <source>
        <dbReference type="PROSITE" id="PS50887"/>
    </source>
</evidence>
<dbReference type="PROSITE" id="PS50887">
    <property type="entry name" value="GGDEF"/>
    <property type="match status" value="1"/>
</dbReference>
<dbReference type="SUPFAM" id="SSF141868">
    <property type="entry name" value="EAL domain-like"/>
    <property type="match status" value="1"/>
</dbReference>
<dbReference type="AlphaFoldDB" id="A0A5C5RP55"/>
<feature type="domain" description="PAC" evidence="3">
    <location>
        <begin position="400"/>
        <end position="453"/>
    </location>
</feature>
<dbReference type="Proteomes" id="UP000319792">
    <property type="component" value="Unassembled WGS sequence"/>
</dbReference>
<dbReference type="InterPro" id="IPR035965">
    <property type="entry name" value="PAS-like_dom_sf"/>
</dbReference>
<keyword evidence="7" id="KW-1185">Reference proteome</keyword>
<dbReference type="CDD" id="cd00130">
    <property type="entry name" value="PAS"/>
    <property type="match status" value="3"/>
</dbReference>
<dbReference type="CDD" id="cd01948">
    <property type="entry name" value="EAL"/>
    <property type="match status" value="1"/>
</dbReference>
<evidence type="ECO:0000313" key="7">
    <source>
        <dbReference type="Proteomes" id="UP000319792"/>
    </source>
</evidence>
<dbReference type="SUPFAM" id="SSF55785">
    <property type="entry name" value="PYP-like sensor domain (PAS domain)"/>
    <property type="match status" value="3"/>
</dbReference>
<dbReference type="InterPro" id="IPR013655">
    <property type="entry name" value="PAS_fold_3"/>
</dbReference>
<dbReference type="Pfam" id="PF08448">
    <property type="entry name" value="PAS_4"/>
    <property type="match status" value="1"/>
</dbReference>
<dbReference type="InterPro" id="IPR001633">
    <property type="entry name" value="EAL_dom"/>
</dbReference>
<dbReference type="Pfam" id="PF08447">
    <property type="entry name" value="PAS_3"/>
    <property type="match status" value="1"/>
</dbReference>
<dbReference type="SMART" id="SM00052">
    <property type="entry name" value="EAL"/>
    <property type="match status" value="1"/>
</dbReference>
<protein>
    <submittedName>
        <fullName evidence="6">EAL domain-containing protein</fullName>
    </submittedName>
</protein>
<dbReference type="InterPro" id="IPR000160">
    <property type="entry name" value="GGDEF_dom"/>
</dbReference>
<dbReference type="Pfam" id="PF00563">
    <property type="entry name" value="EAL"/>
    <property type="match status" value="1"/>
</dbReference>
<feature type="domain" description="PAC" evidence="3">
    <location>
        <begin position="270"/>
        <end position="323"/>
    </location>
</feature>
<dbReference type="PANTHER" id="PTHR44757:SF2">
    <property type="entry name" value="BIOFILM ARCHITECTURE MAINTENANCE PROTEIN MBAA"/>
    <property type="match status" value="1"/>
</dbReference>
<gene>
    <name evidence="6" type="ORF">FK268_05950</name>
</gene>
<proteinExistence type="predicted"/>
<dbReference type="NCBIfam" id="TIGR00229">
    <property type="entry name" value="sensory_box"/>
    <property type="match status" value="3"/>
</dbReference>
<dbReference type="Gene3D" id="3.20.20.450">
    <property type="entry name" value="EAL domain"/>
    <property type="match status" value="1"/>
</dbReference>
<feature type="domain" description="PAS" evidence="2">
    <location>
        <begin position="324"/>
        <end position="396"/>
    </location>
</feature>
<dbReference type="Pfam" id="PF00990">
    <property type="entry name" value="GGDEF"/>
    <property type="match status" value="1"/>
</dbReference>
<feature type="domain" description="PAS" evidence="2">
    <location>
        <begin position="200"/>
        <end position="277"/>
    </location>
</feature>
<feature type="domain" description="PAS" evidence="2">
    <location>
        <begin position="68"/>
        <end position="103"/>
    </location>
</feature>
<feature type="compositionally biased region" description="Basic residues" evidence="1">
    <location>
        <begin position="1"/>
        <end position="26"/>
    </location>
</feature>